<feature type="transmembrane region" description="Helical" evidence="6">
    <location>
        <begin position="128"/>
        <end position="146"/>
    </location>
</feature>
<gene>
    <name evidence="7" type="ORF">METZ01_LOCUS151831</name>
</gene>
<evidence type="ECO:0000256" key="1">
    <source>
        <dbReference type="ARBA" id="ARBA00004651"/>
    </source>
</evidence>
<dbReference type="InterPro" id="IPR050367">
    <property type="entry name" value="APC_superfamily"/>
</dbReference>
<feature type="transmembrane region" description="Helical" evidence="6">
    <location>
        <begin position="158"/>
        <end position="178"/>
    </location>
</feature>
<keyword evidence="3 6" id="KW-0812">Transmembrane</keyword>
<reference evidence="7" key="1">
    <citation type="submission" date="2018-05" db="EMBL/GenBank/DDBJ databases">
        <authorList>
            <person name="Lanie J.A."/>
            <person name="Ng W.-L."/>
            <person name="Kazmierczak K.M."/>
            <person name="Andrzejewski T.M."/>
            <person name="Davidsen T.M."/>
            <person name="Wayne K.J."/>
            <person name="Tettelin H."/>
            <person name="Glass J.I."/>
            <person name="Rusch D."/>
            <person name="Podicherti R."/>
            <person name="Tsui H.-C.T."/>
            <person name="Winkler M.E."/>
        </authorList>
    </citation>
    <scope>NUCLEOTIDE SEQUENCE</scope>
</reference>
<feature type="transmembrane region" description="Helical" evidence="6">
    <location>
        <begin position="88"/>
        <end position="116"/>
    </location>
</feature>
<evidence type="ECO:0000256" key="5">
    <source>
        <dbReference type="ARBA" id="ARBA00023136"/>
    </source>
</evidence>
<feature type="transmembrane region" description="Helical" evidence="6">
    <location>
        <begin position="414"/>
        <end position="432"/>
    </location>
</feature>
<keyword evidence="4 6" id="KW-1133">Transmembrane helix</keyword>
<dbReference type="EMBL" id="UINC01024737">
    <property type="protein sequence ID" value="SVA98977.1"/>
    <property type="molecule type" value="Genomic_DNA"/>
</dbReference>
<accession>A0A382ADB4</accession>
<feature type="transmembrane region" description="Helical" evidence="6">
    <location>
        <begin position="266"/>
        <end position="288"/>
    </location>
</feature>
<name>A0A382ADB4_9ZZZZ</name>
<protein>
    <recommendedName>
        <fullName evidence="8">Amino acid permease/ SLC12A domain-containing protein</fullName>
    </recommendedName>
</protein>
<keyword evidence="2" id="KW-1003">Cell membrane</keyword>
<dbReference type="PANTHER" id="PTHR42770:SF18">
    <property type="entry name" value="ARGININE_AGMATINE ANTIPORTER"/>
    <property type="match status" value="1"/>
</dbReference>
<feature type="transmembrane region" description="Helical" evidence="6">
    <location>
        <begin position="326"/>
        <end position="344"/>
    </location>
</feature>
<feature type="transmembrane region" description="Helical" evidence="6">
    <location>
        <begin position="231"/>
        <end position="254"/>
    </location>
</feature>
<evidence type="ECO:0000256" key="2">
    <source>
        <dbReference type="ARBA" id="ARBA00022475"/>
    </source>
</evidence>
<dbReference type="Gene3D" id="1.20.1740.10">
    <property type="entry name" value="Amino acid/polyamine transporter I"/>
    <property type="match status" value="1"/>
</dbReference>
<feature type="transmembrane region" description="Helical" evidence="6">
    <location>
        <begin position="350"/>
        <end position="371"/>
    </location>
</feature>
<dbReference type="PANTHER" id="PTHR42770">
    <property type="entry name" value="AMINO ACID TRANSPORTER-RELATED"/>
    <property type="match status" value="1"/>
</dbReference>
<feature type="transmembrane region" description="Helical" evidence="6">
    <location>
        <begin position="190"/>
        <end position="211"/>
    </location>
</feature>
<feature type="transmembrane region" description="Helical" evidence="6">
    <location>
        <begin position="20"/>
        <end position="42"/>
    </location>
</feature>
<keyword evidence="5 6" id="KW-0472">Membrane</keyword>
<dbReference type="GO" id="GO:0005886">
    <property type="term" value="C:plasma membrane"/>
    <property type="evidence" value="ECO:0007669"/>
    <property type="project" value="UniProtKB-SubCell"/>
</dbReference>
<feature type="transmembrane region" description="Helical" evidence="6">
    <location>
        <begin position="48"/>
        <end position="68"/>
    </location>
</feature>
<dbReference type="GO" id="GO:0022857">
    <property type="term" value="F:transmembrane transporter activity"/>
    <property type="evidence" value="ECO:0007669"/>
    <property type="project" value="InterPro"/>
</dbReference>
<evidence type="ECO:0000256" key="4">
    <source>
        <dbReference type="ARBA" id="ARBA00022989"/>
    </source>
</evidence>
<dbReference type="AlphaFoldDB" id="A0A382ADB4"/>
<comment type="subcellular location">
    <subcellularLocation>
        <location evidence="1">Cell membrane</location>
        <topology evidence="1">Multi-pass membrane protein</topology>
    </subcellularLocation>
</comment>
<evidence type="ECO:0000313" key="7">
    <source>
        <dbReference type="EMBL" id="SVA98977.1"/>
    </source>
</evidence>
<feature type="transmembrane region" description="Helical" evidence="6">
    <location>
        <begin position="392"/>
        <end position="408"/>
    </location>
</feature>
<dbReference type="PIRSF" id="PIRSF006060">
    <property type="entry name" value="AA_transporter"/>
    <property type="match status" value="1"/>
</dbReference>
<evidence type="ECO:0000256" key="3">
    <source>
        <dbReference type="ARBA" id="ARBA00022692"/>
    </source>
</evidence>
<evidence type="ECO:0008006" key="8">
    <source>
        <dbReference type="Google" id="ProtNLM"/>
    </source>
</evidence>
<dbReference type="InterPro" id="IPR002293">
    <property type="entry name" value="AA/rel_permease1"/>
</dbReference>
<organism evidence="7">
    <name type="scientific">marine metagenome</name>
    <dbReference type="NCBI Taxonomy" id="408172"/>
    <lineage>
        <taxon>unclassified sequences</taxon>
        <taxon>metagenomes</taxon>
        <taxon>ecological metagenomes</taxon>
    </lineage>
</organism>
<sequence>VYYQSMNSGNNKVIGFWRGWSIAVGCAIGSGIFMMPTLLAPYGMLGLSGWLIAGGGSILVALTMSRLVRRIPKTGGPYVYANEGLGNFAGFIIAWTYWIACISAIAGISIAFVGYLGFFIPSITDSSILSLISSLVLVWAIVMLNIRSLENSSKFQVVSTLLKLLPLIFIIALGVTNFDVANLPALNPSNIHPFTLMATVTTLVMWSFIGIETATVPADNVINPKETIPKVLIASVLTILCLYILVSISIAAIVPANELINSSAPFALAATKILGVAGGTVISIGALISTLGSLNANTLTAGNLSLAAARDGLLPKKFLILSKTGTPIFSFILAGIFVSFLLIMNYTKGLINAFVFLAMLSTLSTLIAYAFCAIAEFKFLQNDVKNKQRTNAILLSLGTFLYAFFAIWGAGMEIVFYSFLLILIGMPIYAYLKN</sequence>
<dbReference type="Pfam" id="PF13520">
    <property type="entry name" value="AA_permease_2"/>
    <property type="match status" value="1"/>
</dbReference>
<evidence type="ECO:0000256" key="6">
    <source>
        <dbReference type="SAM" id="Phobius"/>
    </source>
</evidence>
<feature type="non-terminal residue" evidence="7">
    <location>
        <position position="1"/>
    </location>
</feature>
<proteinExistence type="predicted"/>